<reference evidence="2 3" key="1">
    <citation type="submission" date="2021-01" db="EMBL/GenBank/DDBJ databases">
        <title>Whole genome shotgun sequence of Planotetraspora mira NBRC 15435.</title>
        <authorList>
            <person name="Komaki H."/>
            <person name="Tamura T."/>
        </authorList>
    </citation>
    <scope>NUCLEOTIDE SEQUENCE [LARGE SCALE GENOMIC DNA]</scope>
    <source>
        <strain evidence="2 3">NBRC 15435</strain>
    </source>
</reference>
<evidence type="ECO:0008006" key="4">
    <source>
        <dbReference type="Google" id="ProtNLM"/>
    </source>
</evidence>
<keyword evidence="1" id="KW-0732">Signal</keyword>
<feature type="chain" id="PRO_5035168216" description="Esterase family protein" evidence="1">
    <location>
        <begin position="19"/>
        <end position="312"/>
    </location>
</feature>
<dbReference type="AlphaFoldDB" id="A0A8J3TNR6"/>
<dbReference type="GO" id="GO:0016747">
    <property type="term" value="F:acyltransferase activity, transferring groups other than amino-acyl groups"/>
    <property type="evidence" value="ECO:0007669"/>
    <property type="project" value="TreeGrafter"/>
</dbReference>
<dbReference type="InterPro" id="IPR029058">
    <property type="entry name" value="AB_hydrolase_fold"/>
</dbReference>
<sequence length="312" mass="33665">MRRIFAALTLLAALAACAGAPGTTTERIGADRAPGPRVTAVEGLNARVDRLSIQSPALGREGSVWVLKPKGWTQGSTGWPVLYLLHGCCVSRGDAWLVYGDAERITADLKAVVVVPEGGSMSWYSNWLDGPAWETFHMDEVRPLVERRYGIGDHRAIAGASMGGFGALSYAARHPGVFRAAASFSGVIDTGYDPGGLEGLMREYGVDPRDLWGSVDERPEVWKAHNPADLAGHLRGVRVYLSCGDGRPGPFDTPDQAVDAGERSILERNRRFVTAAKAAGVSVTTDFYGAGAHEWRYWTRELEEVLPALFPA</sequence>
<protein>
    <recommendedName>
        <fullName evidence="4">Esterase family protein</fullName>
    </recommendedName>
</protein>
<evidence type="ECO:0000313" key="3">
    <source>
        <dbReference type="Proteomes" id="UP000650628"/>
    </source>
</evidence>
<gene>
    <name evidence="2" type="ORF">Pmi06nite_13260</name>
</gene>
<keyword evidence="3" id="KW-1185">Reference proteome</keyword>
<feature type="signal peptide" evidence="1">
    <location>
        <begin position="1"/>
        <end position="18"/>
    </location>
</feature>
<dbReference type="RefSeq" id="WP_203951960.1">
    <property type="nucleotide sequence ID" value="NZ_BOOO01000006.1"/>
</dbReference>
<dbReference type="InterPro" id="IPR050583">
    <property type="entry name" value="Mycobacterial_A85_antigen"/>
</dbReference>
<comment type="caution">
    <text evidence="2">The sequence shown here is derived from an EMBL/GenBank/DDBJ whole genome shotgun (WGS) entry which is preliminary data.</text>
</comment>
<dbReference type="Proteomes" id="UP000650628">
    <property type="component" value="Unassembled WGS sequence"/>
</dbReference>
<organism evidence="2 3">
    <name type="scientific">Planotetraspora mira</name>
    <dbReference type="NCBI Taxonomy" id="58121"/>
    <lineage>
        <taxon>Bacteria</taxon>
        <taxon>Bacillati</taxon>
        <taxon>Actinomycetota</taxon>
        <taxon>Actinomycetes</taxon>
        <taxon>Streptosporangiales</taxon>
        <taxon>Streptosporangiaceae</taxon>
        <taxon>Planotetraspora</taxon>
    </lineage>
</organism>
<accession>A0A8J3TNR6</accession>
<evidence type="ECO:0000313" key="2">
    <source>
        <dbReference type="EMBL" id="GII27884.1"/>
    </source>
</evidence>
<dbReference type="InterPro" id="IPR000801">
    <property type="entry name" value="Esterase-like"/>
</dbReference>
<proteinExistence type="predicted"/>
<dbReference type="PANTHER" id="PTHR48098:SF1">
    <property type="entry name" value="DIACYLGLYCEROL ACYLTRANSFERASE_MYCOLYLTRANSFERASE AG85A"/>
    <property type="match status" value="1"/>
</dbReference>
<dbReference type="EMBL" id="BOOO01000006">
    <property type="protein sequence ID" value="GII27884.1"/>
    <property type="molecule type" value="Genomic_DNA"/>
</dbReference>
<dbReference type="Gene3D" id="3.40.50.1820">
    <property type="entry name" value="alpha/beta hydrolase"/>
    <property type="match status" value="1"/>
</dbReference>
<evidence type="ECO:0000256" key="1">
    <source>
        <dbReference type="SAM" id="SignalP"/>
    </source>
</evidence>
<dbReference type="PANTHER" id="PTHR48098">
    <property type="entry name" value="ENTEROCHELIN ESTERASE-RELATED"/>
    <property type="match status" value="1"/>
</dbReference>
<dbReference type="PROSITE" id="PS51257">
    <property type="entry name" value="PROKAR_LIPOPROTEIN"/>
    <property type="match status" value="1"/>
</dbReference>
<dbReference type="SUPFAM" id="SSF53474">
    <property type="entry name" value="alpha/beta-Hydrolases"/>
    <property type="match status" value="1"/>
</dbReference>
<name>A0A8J3TNR6_9ACTN</name>
<dbReference type="Pfam" id="PF00756">
    <property type="entry name" value="Esterase"/>
    <property type="match status" value="1"/>
</dbReference>